<organism evidence="1 2">
    <name type="scientific">Sagittula stellata (strain ATCC 700073 / DSM 11524 / E-37)</name>
    <dbReference type="NCBI Taxonomy" id="388399"/>
    <lineage>
        <taxon>Bacteria</taxon>
        <taxon>Pseudomonadati</taxon>
        <taxon>Pseudomonadota</taxon>
        <taxon>Alphaproteobacteria</taxon>
        <taxon>Rhodobacterales</taxon>
        <taxon>Roseobacteraceae</taxon>
        <taxon>Sagittula</taxon>
    </lineage>
</organism>
<evidence type="ECO:0000313" key="2">
    <source>
        <dbReference type="Proteomes" id="UP000005713"/>
    </source>
</evidence>
<accession>A3K2K5</accession>
<comment type="caution">
    <text evidence="1">The sequence shown here is derived from an EMBL/GenBank/DDBJ whole genome shotgun (WGS) entry which is preliminary data.</text>
</comment>
<dbReference type="eggNOG" id="ENOG502Z8DX">
    <property type="taxonomic scope" value="Bacteria"/>
</dbReference>
<dbReference type="Pfam" id="PF12224">
    <property type="entry name" value="Amidoligase_2"/>
    <property type="match status" value="1"/>
</dbReference>
<dbReference type="Proteomes" id="UP000005713">
    <property type="component" value="Unassembled WGS sequence"/>
</dbReference>
<keyword evidence="2" id="KW-1185">Reference proteome</keyword>
<evidence type="ECO:0000313" key="1">
    <source>
        <dbReference type="EMBL" id="EBA08414.1"/>
    </source>
</evidence>
<dbReference type="RefSeq" id="WP_005858322.1">
    <property type="nucleotide sequence ID" value="NZ_AAYA01000005.1"/>
</dbReference>
<dbReference type="InterPro" id="IPR022025">
    <property type="entry name" value="Amidoligase_2"/>
</dbReference>
<proteinExistence type="predicted"/>
<evidence type="ECO:0008006" key="3">
    <source>
        <dbReference type="Google" id="ProtNLM"/>
    </source>
</evidence>
<dbReference type="OrthoDB" id="5597599at2"/>
<sequence length="322" mass="36406">MTDSFASLPHRTTRDGVERKTGVEVEFSGLGEIRVGAIVADFLGGTATEPHFHELTVEDTELGDIRVELDISLRKKDIPLLEQGLSMAKAVVPVEIITEPLTHEEVIRLGSLLDELRLNGAKGSRAGVFLGFGVHLNPEVVAADDPHTLNTIVAFGLLEPWLRRAEDLDMTRRLMPFIETWPHGFVTQLVNGQFSTLTDLMTIASRHISSRNHGLDLMPLFAHHDRALFDRIFPAQSKLSARPTFHFRLPDCRIDEEEWSLARPWNLWARVERVADDAHMLETLRRAWLEHNHYLPGAEGRWAERVAKLFQSKDISEPEAVQ</sequence>
<dbReference type="AlphaFoldDB" id="A3K2K5"/>
<dbReference type="EMBL" id="AAYA01000005">
    <property type="protein sequence ID" value="EBA08414.1"/>
    <property type="molecule type" value="Genomic_DNA"/>
</dbReference>
<protein>
    <recommendedName>
        <fullName evidence="3">Amidoligase enzyme</fullName>
    </recommendedName>
</protein>
<name>A3K2K5_SAGS3</name>
<gene>
    <name evidence="1" type="ORF">SSE37_16418</name>
</gene>
<reference evidence="1 2" key="1">
    <citation type="submission" date="2006-06" db="EMBL/GenBank/DDBJ databases">
        <authorList>
            <person name="Moran M.A."/>
            <person name="Ferriera S."/>
            <person name="Johnson J."/>
            <person name="Kravitz S."/>
            <person name="Beeson K."/>
            <person name="Sutton G."/>
            <person name="Rogers Y.-H."/>
            <person name="Friedman R."/>
            <person name="Frazier M."/>
            <person name="Venter J.C."/>
        </authorList>
    </citation>
    <scope>NUCLEOTIDE SEQUENCE [LARGE SCALE GENOMIC DNA]</scope>
    <source>
        <strain evidence="1 2">E-37</strain>
    </source>
</reference>